<name>A0ABY9CPC4_VITVI</name>
<keyword evidence="2" id="KW-1185">Reference proteome</keyword>
<protein>
    <recommendedName>
        <fullName evidence="3">Tyrosine-protein phosphatase</fullName>
    </recommendedName>
</protein>
<sequence>MAMSTDTISKALKVLIDVRNHPILIHCKRGKHRIGCLVGCLRKLLNWCLSSTVEENIFRSGLPNPINFPFLEALNLRSIIYFCPEHIGENIHILLFW</sequence>
<proteinExistence type="predicted"/>
<dbReference type="InterPro" id="IPR029021">
    <property type="entry name" value="Prot-tyrosine_phosphatase-like"/>
</dbReference>
<gene>
    <name evidence="1" type="ORF">VitviT2T_015700</name>
</gene>
<dbReference type="InterPro" id="IPR004861">
    <property type="entry name" value="Siw14-like"/>
</dbReference>
<dbReference type="Gene3D" id="3.90.190.10">
    <property type="entry name" value="Protein tyrosine phosphatase superfamily"/>
    <property type="match status" value="2"/>
</dbReference>
<dbReference type="SUPFAM" id="SSF52799">
    <property type="entry name" value="(Phosphotyrosine protein) phosphatases II"/>
    <property type="match status" value="2"/>
</dbReference>
<evidence type="ECO:0000313" key="2">
    <source>
        <dbReference type="Proteomes" id="UP001227230"/>
    </source>
</evidence>
<dbReference type="Pfam" id="PF03162">
    <property type="entry name" value="Y_phosphatase2"/>
    <property type="match status" value="1"/>
</dbReference>
<dbReference type="PANTHER" id="PTHR31126:SF46">
    <property type="entry name" value="TYROSINE-PROTEIN PHOSPHATASE DSP5"/>
    <property type="match status" value="1"/>
</dbReference>
<accession>A0ABY9CPC4</accession>
<evidence type="ECO:0000313" key="1">
    <source>
        <dbReference type="EMBL" id="WJZ97066.1"/>
    </source>
</evidence>
<dbReference type="PANTHER" id="PTHR31126">
    <property type="entry name" value="TYROSINE-PROTEIN PHOSPHATASE"/>
    <property type="match status" value="1"/>
</dbReference>
<evidence type="ECO:0008006" key="3">
    <source>
        <dbReference type="Google" id="ProtNLM"/>
    </source>
</evidence>
<dbReference type="EMBL" id="CP126657">
    <property type="protein sequence ID" value="WJZ97066.1"/>
    <property type="molecule type" value="Genomic_DNA"/>
</dbReference>
<organism evidence="1 2">
    <name type="scientific">Vitis vinifera</name>
    <name type="common">Grape</name>
    <dbReference type="NCBI Taxonomy" id="29760"/>
    <lineage>
        <taxon>Eukaryota</taxon>
        <taxon>Viridiplantae</taxon>
        <taxon>Streptophyta</taxon>
        <taxon>Embryophyta</taxon>
        <taxon>Tracheophyta</taxon>
        <taxon>Spermatophyta</taxon>
        <taxon>Magnoliopsida</taxon>
        <taxon>eudicotyledons</taxon>
        <taxon>Gunneridae</taxon>
        <taxon>Pentapetalae</taxon>
        <taxon>rosids</taxon>
        <taxon>Vitales</taxon>
        <taxon>Vitaceae</taxon>
        <taxon>Viteae</taxon>
        <taxon>Vitis</taxon>
    </lineage>
</organism>
<reference evidence="1 2" key="1">
    <citation type="journal article" date="2023" name="Hortic Res">
        <title>The complete reference genome for grapevine (Vitis vinifera L.) genetics and breeding.</title>
        <authorList>
            <person name="Shi X."/>
            <person name="Cao S."/>
            <person name="Wang X."/>
            <person name="Huang S."/>
            <person name="Wang Y."/>
            <person name="Liu Z."/>
            <person name="Liu W."/>
            <person name="Leng X."/>
            <person name="Peng Y."/>
            <person name="Wang N."/>
            <person name="Wang Y."/>
            <person name="Ma Z."/>
            <person name="Xu X."/>
            <person name="Zhang F."/>
            <person name="Xue H."/>
            <person name="Zhong H."/>
            <person name="Wang Y."/>
            <person name="Zhang K."/>
            <person name="Velt A."/>
            <person name="Avia K."/>
            <person name="Holtgrawe D."/>
            <person name="Grimplet J."/>
            <person name="Matus J.T."/>
            <person name="Ware D."/>
            <person name="Wu X."/>
            <person name="Wang H."/>
            <person name="Liu C."/>
            <person name="Fang Y."/>
            <person name="Rustenholz C."/>
            <person name="Cheng Z."/>
            <person name="Xiao H."/>
            <person name="Zhou Y."/>
        </authorList>
    </citation>
    <scope>NUCLEOTIDE SEQUENCE [LARGE SCALE GENOMIC DNA]</scope>
    <source>
        <strain evidence="2">cv. Pinot noir / PN40024</strain>
        <tissue evidence="1">Leaf</tissue>
    </source>
</reference>
<dbReference type="Proteomes" id="UP001227230">
    <property type="component" value="Chromosome 10"/>
</dbReference>